<feature type="transmembrane region" description="Helical" evidence="4">
    <location>
        <begin position="164"/>
        <end position="182"/>
    </location>
</feature>
<evidence type="ECO:0000256" key="3">
    <source>
        <dbReference type="ARBA" id="ARBA00046271"/>
    </source>
</evidence>
<protein>
    <submittedName>
        <fullName evidence="5">Uncharacterized protein</fullName>
    </submittedName>
</protein>
<keyword evidence="4" id="KW-1133">Transmembrane helix</keyword>
<feature type="transmembrane region" description="Helical" evidence="4">
    <location>
        <begin position="91"/>
        <end position="113"/>
    </location>
</feature>
<dbReference type="Pfam" id="PF05648">
    <property type="entry name" value="PEX11"/>
    <property type="match status" value="1"/>
</dbReference>
<keyword evidence="1 4" id="KW-0472">Membrane</keyword>
<proteinExistence type="predicted"/>
<organism evidence="5 6">
    <name type="scientific">Meloidogyne enterolobii</name>
    <name type="common">Root-knot nematode worm</name>
    <name type="synonym">Meloidogyne mayaguensis</name>
    <dbReference type="NCBI Taxonomy" id="390850"/>
    <lineage>
        <taxon>Eukaryota</taxon>
        <taxon>Metazoa</taxon>
        <taxon>Ecdysozoa</taxon>
        <taxon>Nematoda</taxon>
        <taxon>Chromadorea</taxon>
        <taxon>Rhabditida</taxon>
        <taxon>Tylenchina</taxon>
        <taxon>Tylenchomorpha</taxon>
        <taxon>Tylenchoidea</taxon>
        <taxon>Meloidogynidae</taxon>
        <taxon>Meloidogyninae</taxon>
        <taxon>Meloidogyne</taxon>
    </lineage>
</organism>
<evidence type="ECO:0000256" key="4">
    <source>
        <dbReference type="SAM" id="Phobius"/>
    </source>
</evidence>
<dbReference type="PANTHER" id="PTHR20990:SF1">
    <property type="entry name" value="PEROXISOMAL MEMBRANE PROTEIN 11C"/>
    <property type="match status" value="1"/>
</dbReference>
<dbReference type="InterPro" id="IPR008733">
    <property type="entry name" value="PEX11"/>
</dbReference>
<dbReference type="EMBL" id="CAJEWN010000307">
    <property type="protein sequence ID" value="CAD2177883.1"/>
    <property type="molecule type" value="Genomic_DNA"/>
</dbReference>
<dbReference type="PANTHER" id="PTHR20990">
    <property type="entry name" value="PEROXISOMAL BIOGENESIS FACTOR 11"/>
    <property type="match status" value="1"/>
</dbReference>
<dbReference type="GO" id="GO:0016559">
    <property type="term" value="P:peroxisome fission"/>
    <property type="evidence" value="ECO:0007669"/>
    <property type="project" value="InterPro"/>
</dbReference>
<evidence type="ECO:0000313" key="6">
    <source>
        <dbReference type="Proteomes" id="UP000580250"/>
    </source>
</evidence>
<comment type="caution">
    <text evidence="5">The sequence shown here is derived from an EMBL/GenBank/DDBJ whole genome shotgun (WGS) entry which is preliminary data.</text>
</comment>
<name>A0A6V7VSF4_MELEN</name>
<sequence length="213" mass="24660">MENKKLFFEQLISLLDTYTGRDKAIRTIYCSLALISTRIRDREKGEKLAAFAKQLSRARLVYRLFSQPSLIFSAIKIPQNWHNSTDKIETFFNTSTTLLYLFCGWTETIGWLSEAKILGRNSAKFFQLSLHLWVFALLTSITRCIRQIFIKIIQRKFSQIKDEFILFIALIADFIAAVNSLPKGILWAGKLNSSQNSLIFLIASIVGFYRLWK</sequence>
<evidence type="ECO:0000313" key="5">
    <source>
        <dbReference type="EMBL" id="CAD2177883.1"/>
    </source>
</evidence>
<feature type="transmembrane region" description="Helical" evidence="4">
    <location>
        <begin position="194"/>
        <end position="212"/>
    </location>
</feature>
<dbReference type="AlphaFoldDB" id="A0A6V7VSF4"/>
<dbReference type="OrthoDB" id="10005898at2759"/>
<keyword evidence="4" id="KW-0812">Transmembrane</keyword>
<dbReference type="InterPro" id="IPR026510">
    <property type="entry name" value="PEX11C_met"/>
</dbReference>
<evidence type="ECO:0000256" key="1">
    <source>
        <dbReference type="ARBA" id="ARBA00023136"/>
    </source>
</evidence>
<feature type="transmembrane region" description="Helical" evidence="4">
    <location>
        <begin position="125"/>
        <end position="144"/>
    </location>
</feature>
<dbReference type="Proteomes" id="UP000580250">
    <property type="component" value="Unassembled WGS sequence"/>
</dbReference>
<gene>
    <name evidence="5" type="ORF">MENT_LOCUS29782</name>
</gene>
<reference evidence="5 6" key="1">
    <citation type="submission" date="2020-08" db="EMBL/GenBank/DDBJ databases">
        <authorList>
            <person name="Koutsovoulos G."/>
            <person name="Danchin GJ E."/>
        </authorList>
    </citation>
    <scope>NUCLEOTIDE SEQUENCE [LARGE SCALE GENOMIC DNA]</scope>
</reference>
<keyword evidence="2" id="KW-0576">Peroxisome</keyword>
<comment type="subcellular location">
    <subcellularLocation>
        <location evidence="3">Peroxisome membrane</location>
    </subcellularLocation>
</comment>
<dbReference type="GO" id="GO:0005778">
    <property type="term" value="C:peroxisomal membrane"/>
    <property type="evidence" value="ECO:0007669"/>
    <property type="project" value="UniProtKB-SubCell"/>
</dbReference>
<evidence type="ECO:0000256" key="2">
    <source>
        <dbReference type="ARBA" id="ARBA00023140"/>
    </source>
</evidence>
<accession>A0A6V7VSF4</accession>